<dbReference type="PROSITE" id="PS50883">
    <property type="entry name" value="EAL"/>
    <property type="match status" value="1"/>
</dbReference>
<dbReference type="CDD" id="cd01948">
    <property type="entry name" value="EAL"/>
    <property type="match status" value="1"/>
</dbReference>
<sequence>MGADRFAVLAPRSLLDEAALAEALSRGPAGARCAVRMGTCEAGPGSSAPGPADALERALLALRAAKSERRGPRVRRFSPAMLEEALLYQDALEGLDAAMASDDLRPAFQPVFECPSGRLAGAEALSRWGAPGPGAYVPLLEEAGLAPAHDLHIVSLALDCLRAWIDADLPVVPVSANLARSTLLDPLLARRLEALLRERRLPACLLHLEVSEEAWRLDPDQLRCALMRLQAAGFSVAVDDFGTASTSLSALEGAPVDVVKLDASLLRADPGCGAVVVGAAVRLVHELGMVVVAEGVEDTSQARFLEEAGADLLQGYLCSPPLDAEAFEGLLRDGGGLSAPSASSGGAPNRHDPQECGNG</sequence>
<evidence type="ECO:0000256" key="1">
    <source>
        <dbReference type="SAM" id="MobiDB-lite"/>
    </source>
</evidence>
<dbReference type="Pfam" id="PF00563">
    <property type="entry name" value="EAL"/>
    <property type="match status" value="1"/>
</dbReference>
<feature type="region of interest" description="Disordered" evidence="1">
    <location>
        <begin position="335"/>
        <end position="359"/>
    </location>
</feature>
<organism evidence="3">
    <name type="scientific">Eggerthella lenta</name>
    <name type="common">Eubacterium lentum</name>
    <dbReference type="NCBI Taxonomy" id="84112"/>
    <lineage>
        <taxon>Bacteria</taxon>
        <taxon>Bacillati</taxon>
        <taxon>Actinomycetota</taxon>
        <taxon>Coriobacteriia</taxon>
        <taxon>Eggerthellales</taxon>
        <taxon>Eggerthellaceae</taxon>
        <taxon>Eggerthella</taxon>
    </lineage>
</organism>
<dbReference type="GO" id="GO:0071111">
    <property type="term" value="F:cyclic-guanylate-specific phosphodiesterase activity"/>
    <property type="evidence" value="ECO:0007669"/>
    <property type="project" value="UniProtKB-EC"/>
</dbReference>
<dbReference type="PANTHER" id="PTHR33121">
    <property type="entry name" value="CYCLIC DI-GMP PHOSPHODIESTERASE PDEF"/>
    <property type="match status" value="1"/>
</dbReference>
<dbReference type="Gene3D" id="3.20.20.450">
    <property type="entry name" value="EAL domain"/>
    <property type="match status" value="1"/>
</dbReference>
<protein>
    <submittedName>
        <fullName evidence="3">Cyclic di-GMP phosphodiesterase Gmr</fullName>
        <ecNumber evidence="3">3.1.4.52</ecNumber>
    </submittedName>
</protein>
<gene>
    <name evidence="3" type="primary">gmr_4</name>
    <name evidence="3" type="ORF">ELLFYP107_02037</name>
</gene>
<keyword evidence="3" id="KW-0378">Hydrolase</keyword>
<dbReference type="InterPro" id="IPR050706">
    <property type="entry name" value="Cyclic-di-GMP_PDE-like"/>
</dbReference>
<feature type="domain" description="EAL" evidence="2">
    <location>
        <begin position="88"/>
        <end position="335"/>
    </location>
</feature>
<dbReference type="EC" id="3.1.4.52" evidence="3"/>
<name>A0A6N3B697_EGGLN</name>
<feature type="compositionally biased region" description="Basic and acidic residues" evidence="1">
    <location>
        <begin position="349"/>
        <end position="359"/>
    </location>
</feature>
<dbReference type="EMBL" id="CACRTT010000010">
    <property type="protein sequence ID" value="VYT97530.1"/>
    <property type="molecule type" value="Genomic_DNA"/>
</dbReference>
<dbReference type="InterPro" id="IPR035919">
    <property type="entry name" value="EAL_sf"/>
</dbReference>
<dbReference type="InterPro" id="IPR001633">
    <property type="entry name" value="EAL_dom"/>
</dbReference>
<dbReference type="AlphaFoldDB" id="A0A6N3B697"/>
<accession>A0A6N3B697</accession>
<dbReference type="SMART" id="SM00052">
    <property type="entry name" value="EAL"/>
    <property type="match status" value="1"/>
</dbReference>
<dbReference type="PANTHER" id="PTHR33121:SF70">
    <property type="entry name" value="SIGNALING PROTEIN YKOW"/>
    <property type="match status" value="1"/>
</dbReference>
<feature type="compositionally biased region" description="Low complexity" evidence="1">
    <location>
        <begin position="338"/>
        <end position="348"/>
    </location>
</feature>
<evidence type="ECO:0000313" key="3">
    <source>
        <dbReference type="EMBL" id="VYT97530.1"/>
    </source>
</evidence>
<dbReference type="SUPFAM" id="SSF141868">
    <property type="entry name" value="EAL domain-like"/>
    <property type="match status" value="1"/>
</dbReference>
<proteinExistence type="predicted"/>
<reference evidence="3" key="1">
    <citation type="submission" date="2019-11" db="EMBL/GenBank/DDBJ databases">
        <authorList>
            <person name="Feng L."/>
        </authorList>
    </citation>
    <scope>NUCLEOTIDE SEQUENCE</scope>
    <source>
        <strain evidence="3">ElentaLFYP107</strain>
    </source>
</reference>
<evidence type="ECO:0000259" key="2">
    <source>
        <dbReference type="PROSITE" id="PS50883"/>
    </source>
</evidence>